<dbReference type="RefSeq" id="WP_186846312.1">
    <property type="nucleotide sequence ID" value="NZ_JACOME010000003.1"/>
</dbReference>
<dbReference type="PROSITE" id="PS50005">
    <property type="entry name" value="TPR"/>
    <property type="match status" value="1"/>
</dbReference>
<evidence type="ECO:0000313" key="3">
    <source>
        <dbReference type="EMBL" id="MBC3847194.1"/>
    </source>
</evidence>
<name>A0ABR6Y367_9FLAO</name>
<protein>
    <submittedName>
        <fullName evidence="3">Cell surface protein</fullName>
    </submittedName>
</protein>
<feature type="repeat" description="TPR" evidence="1">
    <location>
        <begin position="208"/>
        <end position="241"/>
    </location>
</feature>
<evidence type="ECO:0000256" key="2">
    <source>
        <dbReference type="SAM" id="SignalP"/>
    </source>
</evidence>
<evidence type="ECO:0000313" key="4">
    <source>
        <dbReference type="Proteomes" id="UP000607435"/>
    </source>
</evidence>
<dbReference type="SUPFAM" id="SSF48452">
    <property type="entry name" value="TPR-like"/>
    <property type="match status" value="1"/>
</dbReference>
<keyword evidence="2" id="KW-0732">Signal</keyword>
<dbReference type="SUPFAM" id="SSF81901">
    <property type="entry name" value="HCP-like"/>
    <property type="match status" value="1"/>
</dbReference>
<dbReference type="InterPro" id="IPR019734">
    <property type="entry name" value="TPR_rpt"/>
</dbReference>
<proteinExistence type="predicted"/>
<dbReference type="SMART" id="SM00028">
    <property type="entry name" value="TPR"/>
    <property type="match status" value="2"/>
</dbReference>
<reference evidence="3 4" key="1">
    <citation type="submission" date="2020-08" db="EMBL/GenBank/DDBJ databases">
        <title>Winogradskyella ouciana sp. nov., isolated from the hadal seawater of the Mariana Trench.</title>
        <authorList>
            <person name="He X."/>
        </authorList>
    </citation>
    <scope>NUCLEOTIDE SEQUENCE [LARGE SCALE GENOMIC DNA]</scope>
    <source>
        <strain evidence="3 4">KCTC 22026</strain>
    </source>
</reference>
<dbReference type="PROSITE" id="PS51257">
    <property type="entry name" value="PROKAR_LIPOPROTEIN"/>
    <property type="match status" value="1"/>
</dbReference>
<keyword evidence="1" id="KW-0802">TPR repeat</keyword>
<evidence type="ECO:0000256" key="1">
    <source>
        <dbReference type="PROSITE-ProRule" id="PRU00339"/>
    </source>
</evidence>
<dbReference type="Gene3D" id="1.25.40.10">
    <property type="entry name" value="Tetratricopeptide repeat domain"/>
    <property type="match status" value="1"/>
</dbReference>
<dbReference type="EMBL" id="JACOME010000003">
    <property type="protein sequence ID" value="MBC3847194.1"/>
    <property type="molecule type" value="Genomic_DNA"/>
</dbReference>
<keyword evidence="4" id="KW-1185">Reference proteome</keyword>
<dbReference type="Pfam" id="PF14559">
    <property type="entry name" value="TPR_19"/>
    <property type="match status" value="1"/>
</dbReference>
<dbReference type="Proteomes" id="UP000607435">
    <property type="component" value="Unassembled WGS sequence"/>
</dbReference>
<dbReference type="InterPro" id="IPR011990">
    <property type="entry name" value="TPR-like_helical_dom_sf"/>
</dbReference>
<feature type="chain" id="PRO_5045086463" evidence="2">
    <location>
        <begin position="21"/>
        <end position="425"/>
    </location>
</feature>
<feature type="signal peptide" evidence="2">
    <location>
        <begin position="1"/>
        <end position="20"/>
    </location>
</feature>
<organism evidence="3 4">
    <name type="scientific">Winogradskyella echinorum</name>
    <dbReference type="NCBI Taxonomy" id="538189"/>
    <lineage>
        <taxon>Bacteria</taxon>
        <taxon>Pseudomonadati</taxon>
        <taxon>Bacteroidota</taxon>
        <taxon>Flavobacteriia</taxon>
        <taxon>Flavobacteriales</taxon>
        <taxon>Flavobacteriaceae</taxon>
        <taxon>Winogradskyella</taxon>
    </lineage>
</organism>
<accession>A0ABR6Y367</accession>
<sequence length="425" mass="48599">MILRKIFPFILLVIAFSCNSNTVTNSDDYKAYLTTTMDKDKLMSEAQFLTDKIEATPNQFTHLAIRASAYTKIFNTTGDISYLIKAEDDLIEVIDITGRKFPSYLKSLASNYISQHRFKEALVLLKEAEENGEKLNGTKKMLFDVHLELGNYLYAETYLKDIKNNSDFDYLIRLSKWKDHGGDLEGAIIEMEKATAIAESSNISETKQWAYTNLADFYGHAGRVEESYNLYLKALQLDPNDAYAKKGIAWIAYSYENNPKEALKILNHISSYYDAPDYYLLKAEIAEFLNDKNLKANSMKNYQTSVANAQYGDMYNKYNIMIFTEELLLPERAIEIAKIEVNNRPTPQSYDLLAWSYFKNGNVEKANSIIEKYVDGQTSEPEVLYHIAEIYKAVGKTGKIKALKDELIASIYELGPTMKQKINQL</sequence>
<gene>
    <name evidence="3" type="ORF">H6H04_12430</name>
</gene>
<comment type="caution">
    <text evidence="3">The sequence shown here is derived from an EMBL/GenBank/DDBJ whole genome shotgun (WGS) entry which is preliminary data.</text>
</comment>